<feature type="compositionally biased region" description="Polar residues" evidence="1">
    <location>
        <begin position="14"/>
        <end position="26"/>
    </location>
</feature>
<sequence length="326" mass="35025">MDTLATATSTDTSQGPGPTSASSTVASVPPMITPWRRPDSVECHYTFNVDHLTQNGIVSAWMDLHIDPDATTFSCYPPGMFAAGNSGTFSPAICPMSWSTVGYIEADDDVNGATTLQCCSSGFALDAGKNCVRTYSDVTATPATYIEAESTYSYMTESVTVLSQATVAHHHIVAEFDQGDKEALGILNNNKFLSSHPPDLGLEVKLGITFGALFFVCIVSLAVCMFTRWRKKKDNEDSERGSQGRNLNTYSRNIMCRSSYRSDETSSTVDYSHAQPGSGSTPVPLLHFGIANAPLAKMETVDSSTSDAALQQEKNRAVPHSNLVGT</sequence>
<protein>
    <submittedName>
        <fullName evidence="3">Uncharacterized protein</fullName>
    </submittedName>
</protein>
<evidence type="ECO:0000256" key="1">
    <source>
        <dbReference type="SAM" id="MobiDB-lite"/>
    </source>
</evidence>
<evidence type="ECO:0000313" key="3">
    <source>
        <dbReference type="EMBL" id="PHH55726.1"/>
    </source>
</evidence>
<evidence type="ECO:0000256" key="2">
    <source>
        <dbReference type="SAM" id="Phobius"/>
    </source>
</evidence>
<dbReference type="AlphaFoldDB" id="A0A2C5XI83"/>
<dbReference type="EMBL" id="APWK03000008">
    <property type="protein sequence ID" value="PHH55726.1"/>
    <property type="molecule type" value="Genomic_DNA"/>
</dbReference>
<dbReference type="STRING" id="1035309.A0A2C5XI83"/>
<name>A0A2C5XI83_9PEZI</name>
<reference evidence="3 4" key="2">
    <citation type="journal article" date="2013" name="IMA Fungus">
        <title>IMA Genome-F 1: Ceratocystis fimbriata: Draft nuclear genome sequence for the plant pathogen, Ceratocystis fimbriata.</title>
        <authorList>
            <person name="Wilken P.M."/>
            <person name="Steenkamp E.T."/>
            <person name="Wingfield M.J."/>
            <person name="de Beer Z.W."/>
            <person name="Wingfield B.D."/>
        </authorList>
    </citation>
    <scope>NUCLEOTIDE SEQUENCE [LARGE SCALE GENOMIC DNA]</scope>
    <source>
        <strain evidence="3 4">CBS 114723</strain>
    </source>
</reference>
<keyword evidence="2" id="KW-0472">Membrane</keyword>
<comment type="caution">
    <text evidence="3">The sequence shown here is derived from an EMBL/GenBank/DDBJ whole genome shotgun (WGS) entry which is preliminary data.</text>
</comment>
<feature type="region of interest" description="Disordered" evidence="1">
    <location>
        <begin position="1"/>
        <end position="31"/>
    </location>
</feature>
<proteinExistence type="predicted"/>
<dbReference type="Proteomes" id="UP000222788">
    <property type="component" value="Unassembled WGS sequence"/>
</dbReference>
<keyword evidence="2" id="KW-0812">Transmembrane</keyword>
<dbReference type="OrthoDB" id="4770059at2759"/>
<feature type="region of interest" description="Disordered" evidence="1">
    <location>
        <begin position="302"/>
        <end position="326"/>
    </location>
</feature>
<feature type="transmembrane region" description="Helical" evidence="2">
    <location>
        <begin position="206"/>
        <end position="226"/>
    </location>
</feature>
<feature type="compositionally biased region" description="Low complexity" evidence="1">
    <location>
        <begin position="1"/>
        <end position="13"/>
    </location>
</feature>
<gene>
    <name evidence="3" type="ORF">CFIMG_000302RA</name>
</gene>
<reference evidence="3 4" key="1">
    <citation type="journal article" date="2013" name="Fungal Biol.">
        <title>Analysis of microsatellite markers in the genome of the plant pathogen Ceratocystis fimbriata.</title>
        <authorList>
            <person name="Simpson M.C."/>
            <person name="Wilken P.M."/>
            <person name="Coetzee M.P."/>
            <person name="Wingfield M.J."/>
            <person name="Wingfield B.D."/>
        </authorList>
    </citation>
    <scope>NUCLEOTIDE SEQUENCE [LARGE SCALE GENOMIC DNA]</scope>
    <source>
        <strain evidence="3 4">CBS 114723</strain>
    </source>
</reference>
<organism evidence="3 4">
    <name type="scientific">Ceratocystis fimbriata CBS 114723</name>
    <dbReference type="NCBI Taxonomy" id="1035309"/>
    <lineage>
        <taxon>Eukaryota</taxon>
        <taxon>Fungi</taxon>
        <taxon>Dikarya</taxon>
        <taxon>Ascomycota</taxon>
        <taxon>Pezizomycotina</taxon>
        <taxon>Sordariomycetes</taxon>
        <taxon>Hypocreomycetidae</taxon>
        <taxon>Microascales</taxon>
        <taxon>Ceratocystidaceae</taxon>
        <taxon>Ceratocystis</taxon>
    </lineage>
</organism>
<accession>A0A2C5XI83</accession>
<evidence type="ECO:0000313" key="4">
    <source>
        <dbReference type="Proteomes" id="UP000222788"/>
    </source>
</evidence>
<keyword evidence="2" id="KW-1133">Transmembrane helix</keyword>
<keyword evidence="4" id="KW-1185">Reference proteome</keyword>